<feature type="chain" id="PRO_5027083622" evidence="1">
    <location>
        <begin position="24"/>
        <end position="204"/>
    </location>
</feature>
<gene>
    <name evidence="2" type="ORF">G5575_14645</name>
</gene>
<dbReference type="AlphaFoldDB" id="A0A6M1SWP0"/>
<dbReference type="InterPro" id="IPR046505">
    <property type="entry name" value="DUF6683"/>
</dbReference>
<reference evidence="2 3" key="1">
    <citation type="submission" date="2020-02" db="EMBL/GenBank/DDBJ databases">
        <authorList>
            <person name="Khan S.A."/>
            <person name="Jeon C.O."/>
            <person name="Chun B.H."/>
        </authorList>
    </citation>
    <scope>NUCLEOTIDE SEQUENCE [LARGE SCALE GENOMIC DNA]</scope>
    <source>
        <strain evidence="2 3">H239</strain>
    </source>
</reference>
<feature type="signal peptide" evidence="1">
    <location>
        <begin position="1"/>
        <end position="23"/>
    </location>
</feature>
<reference evidence="2 3" key="2">
    <citation type="submission" date="2020-03" db="EMBL/GenBank/DDBJ databases">
        <title>Devosia chinhatensis sp. nov., isolated from a hexachlorocyclohexane (HCH) dump site in India.</title>
        <authorList>
            <person name="Kumar M."/>
            <person name="Lal R."/>
        </authorList>
    </citation>
    <scope>NUCLEOTIDE SEQUENCE [LARGE SCALE GENOMIC DNA]</scope>
    <source>
        <strain evidence="2 3">H239</strain>
    </source>
</reference>
<organism evidence="2 3">
    <name type="scientific">Devosia aurantiaca</name>
    <dbReference type="NCBI Taxonomy" id="2714858"/>
    <lineage>
        <taxon>Bacteria</taxon>
        <taxon>Pseudomonadati</taxon>
        <taxon>Pseudomonadota</taxon>
        <taxon>Alphaproteobacteria</taxon>
        <taxon>Hyphomicrobiales</taxon>
        <taxon>Devosiaceae</taxon>
        <taxon>Devosia</taxon>
    </lineage>
</organism>
<keyword evidence="1" id="KW-0732">Signal</keyword>
<dbReference type="Proteomes" id="UP000474802">
    <property type="component" value="Unassembled WGS sequence"/>
</dbReference>
<name>A0A6M1SWP0_9HYPH</name>
<comment type="caution">
    <text evidence="2">The sequence shown here is derived from an EMBL/GenBank/DDBJ whole genome shotgun (WGS) entry which is preliminary data.</text>
</comment>
<dbReference type="RefSeq" id="WP_164534985.1">
    <property type="nucleotide sequence ID" value="NZ_JAALFG010000003.1"/>
</dbReference>
<protein>
    <submittedName>
        <fullName evidence="2">Uncharacterized protein</fullName>
    </submittedName>
</protein>
<accession>A0A6M1SWP0</accession>
<evidence type="ECO:0000313" key="3">
    <source>
        <dbReference type="Proteomes" id="UP000474802"/>
    </source>
</evidence>
<dbReference type="Pfam" id="PF20388">
    <property type="entry name" value="DUF6683"/>
    <property type="match status" value="1"/>
</dbReference>
<proteinExistence type="predicted"/>
<sequence>MIRFAAPALLSLMLAVAAPLAQEAPAFDTSYRASPTISARLQREYLTNIRWSAGVKTREMLTAAFAERTPAEIWQELVAADGLRTGNVADALTSFWVLNWITANGAYGTKIDNAPIKRQLELAFAGDSGFRTTTDQQRQQLAEGYILDFLVLHAALNDAVERKDVATLKKLAAASVLRFRQQMKVDLLSLAPGPEGFQPKAVTK</sequence>
<evidence type="ECO:0000256" key="1">
    <source>
        <dbReference type="SAM" id="SignalP"/>
    </source>
</evidence>
<evidence type="ECO:0000313" key="2">
    <source>
        <dbReference type="EMBL" id="NGP18733.1"/>
    </source>
</evidence>
<keyword evidence="3" id="KW-1185">Reference proteome</keyword>
<dbReference type="EMBL" id="JAALFG010000003">
    <property type="protein sequence ID" value="NGP18733.1"/>
    <property type="molecule type" value="Genomic_DNA"/>
</dbReference>